<gene>
    <name evidence="2" type="ORF">AAA799N04_00996</name>
</gene>
<dbReference type="NCBIfam" id="TIGR04296">
    <property type="entry name" value="PEFG-CTERM"/>
    <property type="match status" value="1"/>
</dbReference>
<accession>A0A081RMT1</accession>
<keyword evidence="1" id="KW-0472">Membrane</keyword>
<evidence type="ECO:0000313" key="3">
    <source>
        <dbReference type="Proteomes" id="UP000028059"/>
    </source>
</evidence>
<keyword evidence="1" id="KW-0812">Transmembrane</keyword>
<keyword evidence="3" id="KW-1185">Reference proteome</keyword>
<protein>
    <recommendedName>
        <fullName evidence="4">Blue copper domain-containing protein</fullName>
    </recommendedName>
</protein>
<sequence>MLYPLILESDNLSSITASLVTETPDIAIDDETRHMESARLAISGMSNDGQILVEVTSTTPKENMSLDVTIRFFDELENPIKHVNYDVSIIQEGTVVFEETKLHTHTGESTLRTNVLDSDSSVDVNITLQGIGLPGEDIKWTGPVNETITFKVVPEFGTIAMMILVIAVISVIGLTTKSRLRV</sequence>
<evidence type="ECO:0000313" key="2">
    <source>
        <dbReference type="EMBL" id="KEQ56504.1"/>
    </source>
</evidence>
<comment type="caution">
    <text evidence="2">The sequence shown here is derived from an EMBL/GenBank/DDBJ whole genome shotgun (WGS) entry which is preliminary data.</text>
</comment>
<dbReference type="InterPro" id="IPR027560">
    <property type="entry name" value="PEFG-CTERM"/>
</dbReference>
<reference evidence="2 3" key="1">
    <citation type="submission" date="2014-06" db="EMBL/GenBank/DDBJ databases">
        <authorList>
            <person name="Ngugi D.K."/>
            <person name="Blom J."/>
            <person name="Alam I."/>
            <person name="Rashid M."/>
            <person name="Ba Alawi W."/>
            <person name="Zhang G."/>
            <person name="Hikmawan T."/>
            <person name="Guan Y."/>
            <person name="Antunes A."/>
            <person name="Siam R."/>
            <person name="ElDorry H."/>
            <person name="Bajic V."/>
            <person name="Stingl U."/>
        </authorList>
    </citation>
    <scope>NUCLEOTIDE SEQUENCE [LARGE SCALE GENOMIC DNA]</scope>
    <source>
        <strain evidence="2">SCGC AAA799-N04</strain>
    </source>
</reference>
<proteinExistence type="predicted"/>
<organism evidence="2 3">
    <name type="scientific">Marine Group I thaumarchaeote SCGC AAA799-N04</name>
    <dbReference type="NCBI Taxonomy" id="1502293"/>
    <lineage>
        <taxon>Archaea</taxon>
        <taxon>Nitrososphaerota</taxon>
        <taxon>Marine Group I</taxon>
    </lineage>
</organism>
<name>A0A081RMT1_9ARCH</name>
<feature type="transmembrane region" description="Helical" evidence="1">
    <location>
        <begin position="156"/>
        <end position="176"/>
    </location>
</feature>
<dbReference type="EMBL" id="JOKN01000016">
    <property type="protein sequence ID" value="KEQ56504.1"/>
    <property type="molecule type" value="Genomic_DNA"/>
</dbReference>
<dbReference type="Proteomes" id="UP000028059">
    <property type="component" value="Unassembled WGS sequence"/>
</dbReference>
<keyword evidence="1" id="KW-1133">Transmembrane helix</keyword>
<dbReference type="PATRIC" id="fig|1502293.3.peg.921"/>
<evidence type="ECO:0008006" key="4">
    <source>
        <dbReference type="Google" id="ProtNLM"/>
    </source>
</evidence>
<evidence type="ECO:0000256" key="1">
    <source>
        <dbReference type="SAM" id="Phobius"/>
    </source>
</evidence>
<dbReference type="AlphaFoldDB" id="A0A081RMT1"/>